<gene>
    <name evidence="3" type="ORF">OXX778_LOCUS320</name>
</gene>
<protein>
    <submittedName>
        <fullName evidence="3">Uncharacterized protein</fullName>
    </submittedName>
</protein>
<dbReference type="AlphaFoldDB" id="A0A813M3E2"/>
<proteinExistence type="predicted"/>
<keyword evidence="1" id="KW-0175">Coiled coil</keyword>
<dbReference type="Proteomes" id="UP000663879">
    <property type="component" value="Unassembled WGS sequence"/>
</dbReference>
<reference evidence="3" key="1">
    <citation type="submission" date="2021-02" db="EMBL/GenBank/DDBJ databases">
        <authorList>
            <person name="Nowell W R."/>
        </authorList>
    </citation>
    <scope>NUCLEOTIDE SEQUENCE</scope>
    <source>
        <strain evidence="3">Ploen Becks lab</strain>
    </source>
</reference>
<organism evidence="3 4">
    <name type="scientific">Brachionus calyciflorus</name>
    <dbReference type="NCBI Taxonomy" id="104777"/>
    <lineage>
        <taxon>Eukaryota</taxon>
        <taxon>Metazoa</taxon>
        <taxon>Spiralia</taxon>
        <taxon>Gnathifera</taxon>
        <taxon>Rotifera</taxon>
        <taxon>Eurotatoria</taxon>
        <taxon>Monogononta</taxon>
        <taxon>Pseudotrocha</taxon>
        <taxon>Ploima</taxon>
        <taxon>Brachionidae</taxon>
        <taxon>Brachionus</taxon>
    </lineage>
</organism>
<feature type="region of interest" description="Disordered" evidence="2">
    <location>
        <begin position="136"/>
        <end position="182"/>
    </location>
</feature>
<evidence type="ECO:0000313" key="3">
    <source>
        <dbReference type="EMBL" id="CAF0705980.1"/>
    </source>
</evidence>
<feature type="coiled-coil region" evidence="1">
    <location>
        <begin position="310"/>
        <end position="344"/>
    </location>
</feature>
<name>A0A813M3E2_9BILA</name>
<evidence type="ECO:0000313" key="4">
    <source>
        <dbReference type="Proteomes" id="UP000663879"/>
    </source>
</evidence>
<dbReference type="EMBL" id="CAJNOC010000014">
    <property type="protein sequence ID" value="CAF0705980.1"/>
    <property type="molecule type" value="Genomic_DNA"/>
</dbReference>
<keyword evidence="4" id="KW-1185">Reference proteome</keyword>
<sequence length="715" mass="83992">MDTKLELDSSKNKNQKFKYLTTNMQNLLKNFNENLSPRKTDSSRIELLKKLKLQQPPQSARASNITRSKTISNRVDIPRPISQLDTYENMHENKYNLKARINRSQSQLNYNSLQRTCNMNENQVYENLEDKIRKTRSTQQIPLNSSKSSFITDSYNTDSDSNLSSRSSSSEDRNKKTIRRRSSASFIENPKSIVLRREKTFNDKDLPFMKQKLMASVKRGQSVLSDYKDQGLLNKINELQSRIFVLEIELDREKKKLVVEKEEKYELINEIKIRYENDKISALKVLETRLNKEKLFELNKIKEMFEIERNNNFEDAKKQFENEIVNLKKKLRDKSEKCLQMEKLLKDEHSKSEKLFLKSIEMVRKYGSNKSPKENLKETQTDYSGDFICQKLNNIRQILLEESELNDLKNINIDEILSDIELRAKRLKHQYQNQNLEIKNLKDNKLKMESLYKIKCKSDLNKSAKIKKLEIDFQTELLKLRNDYNSDFIRYLEDKIVSKDSILNEIFHKLNQFLNNCTEQSETFDNNVDNSKEFIQNLINFILFNFNDSHFLNGDNLDVHKNVIVNLNLDNMYKKAPINLIHRNDLCDFKSNSVIKKIDHNQNELSLSSEKEKPGNKSIQDEIMELDKHLIDMQILSDSLVETQSKDKVHLIKKSKRADYKSSSNSSSCDLSNSSHSFVELEEASDLKFTEKPNISNLVSSKNFKRKPTIELIVQ</sequence>
<feature type="compositionally biased region" description="Polar residues" evidence="2">
    <location>
        <begin position="137"/>
        <end position="157"/>
    </location>
</feature>
<evidence type="ECO:0000256" key="1">
    <source>
        <dbReference type="SAM" id="Coils"/>
    </source>
</evidence>
<accession>A0A813M3E2</accession>
<feature type="coiled-coil region" evidence="1">
    <location>
        <begin position="417"/>
        <end position="451"/>
    </location>
</feature>
<comment type="caution">
    <text evidence="3">The sequence shown here is derived from an EMBL/GenBank/DDBJ whole genome shotgun (WGS) entry which is preliminary data.</text>
</comment>
<evidence type="ECO:0000256" key="2">
    <source>
        <dbReference type="SAM" id="MobiDB-lite"/>
    </source>
</evidence>
<feature type="compositionally biased region" description="Low complexity" evidence="2">
    <location>
        <begin position="158"/>
        <end position="168"/>
    </location>
</feature>
<dbReference type="OrthoDB" id="10020200at2759"/>